<proteinExistence type="predicted"/>
<dbReference type="AlphaFoldDB" id="A0A810Q781"/>
<dbReference type="KEGG" id="vcop:MM50RIKEN_02460"/>
<dbReference type="InterPro" id="IPR007487">
    <property type="entry name" value="ABC_transpt-TYRBP-like"/>
</dbReference>
<evidence type="ECO:0000256" key="1">
    <source>
        <dbReference type="SAM" id="SignalP"/>
    </source>
</evidence>
<feature type="chain" id="PRO_5038360197" evidence="1">
    <location>
        <begin position="25"/>
        <end position="338"/>
    </location>
</feature>
<evidence type="ECO:0000313" key="3">
    <source>
        <dbReference type="Proteomes" id="UP000681035"/>
    </source>
</evidence>
<organism evidence="2 3">
    <name type="scientific">Vescimonas coprocola</name>
    <dbReference type="NCBI Taxonomy" id="2714355"/>
    <lineage>
        <taxon>Bacteria</taxon>
        <taxon>Bacillati</taxon>
        <taxon>Bacillota</taxon>
        <taxon>Clostridia</taxon>
        <taxon>Eubacteriales</taxon>
        <taxon>Oscillospiraceae</taxon>
        <taxon>Vescimonas</taxon>
    </lineage>
</organism>
<dbReference type="Gene3D" id="3.40.50.2300">
    <property type="match status" value="2"/>
</dbReference>
<dbReference type="PROSITE" id="PS51257">
    <property type="entry name" value="PROKAR_LIPOPROTEIN"/>
    <property type="match status" value="1"/>
</dbReference>
<dbReference type="PANTHER" id="PTHR35271">
    <property type="entry name" value="ABC TRANSPORTER, SUBSTRATE-BINDING LIPOPROTEIN-RELATED"/>
    <property type="match status" value="1"/>
</dbReference>
<protein>
    <submittedName>
        <fullName evidence="2">ABC transporter substrate-binding protein</fullName>
    </submittedName>
</protein>
<dbReference type="CDD" id="cd06325">
    <property type="entry name" value="PBP1_ABC_unchar_transporter"/>
    <property type="match status" value="1"/>
</dbReference>
<evidence type="ECO:0000313" key="2">
    <source>
        <dbReference type="EMBL" id="BCK80483.1"/>
    </source>
</evidence>
<accession>A0A810Q781</accession>
<dbReference type="Pfam" id="PF04392">
    <property type="entry name" value="ABC_sub_bind"/>
    <property type="match status" value="1"/>
</dbReference>
<dbReference type="InterPro" id="IPR028082">
    <property type="entry name" value="Peripla_BP_I"/>
</dbReference>
<keyword evidence="1" id="KW-0732">Signal</keyword>
<dbReference type="RefSeq" id="WP_213541428.1">
    <property type="nucleotide sequence ID" value="NZ_AP023418.1"/>
</dbReference>
<dbReference type="PANTHER" id="PTHR35271:SF1">
    <property type="entry name" value="ABC TRANSPORTER, SUBSTRATE-BINDING LIPOPROTEIN"/>
    <property type="match status" value="1"/>
</dbReference>
<dbReference type="SUPFAM" id="SSF53822">
    <property type="entry name" value="Periplasmic binding protein-like I"/>
    <property type="match status" value="1"/>
</dbReference>
<sequence>MKKKNLMKSLTALVLSVLVVLSLAACGAKPSDGGKDADKDGYTVAIIKQMDHASLDEIADAIAARLDAIAQEQNVSIHYTITSGQGDQSVLKQLADQAVADQVDAIIPIATTAAQVSAVAAEDSRTPVVYAAISDPDTAKLTGIDYVTGTSDALNTEYILDMMLAQDPGVSKVGLLYSLSEPNSTKPIAEAKAYLEQHGITCVEQTANTNDEVVAAAAALISAKVDAVFTPTDNVIMAAELAIADDLAKAGIPHYTGADSFVRNGAFATCGVNYTELGARTATLAYQAMTQGMDGMEDYYRMDGGIITVNTDTAAVLKADYSVFAQMAQLVEVTTTKD</sequence>
<keyword evidence="3" id="KW-1185">Reference proteome</keyword>
<gene>
    <name evidence="2" type="ORF">MM50RIKEN_02460</name>
</gene>
<reference evidence="2" key="1">
    <citation type="submission" date="2020-09" db="EMBL/GenBank/DDBJ databases">
        <title>New species isolated from human feces.</title>
        <authorList>
            <person name="Kitahara M."/>
            <person name="Shigeno Y."/>
            <person name="Shime M."/>
            <person name="Matsumoto Y."/>
            <person name="Nakamura S."/>
            <person name="Motooka D."/>
            <person name="Fukuoka S."/>
            <person name="Nishikawa H."/>
            <person name="Benno Y."/>
        </authorList>
    </citation>
    <scope>NUCLEOTIDE SEQUENCE</scope>
    <source>
        <strain evidence="2">MM50</strain>
    </source>
</reference>
<feature type="signal peptide" evidence="1">
    <location>
        <begin position="1"/>
        <end position="24"/>
    </location>
</feature>
<dbReference type="EMBL" id="AP023418">
    <property type="protein sequence ID" value="BCK80483.1"/>
    <property type="molecule type" value="Genomic_DNA"/>
</dbReference>
<dbReference type="Proteomes" id="UP000681035">
    <property type="component" value="Chromosome"/>
</dbReference>
<name>A0A810Q781_9FIRM</name>